<comment type="caution">
    <text evidence="1">The sequence shown here is derived from an EMBL/GenBank/DDBJ whole genome shotgun (WGS) entry which is preliminary data.</text>
</comment>
<dbReference type="Proteomes" id="UP000277582">
    <property type="component" value="Unassembled WGS sequence"/>
</dbReference>
<proteinExistence type="predicted"/>
<name>A0A429GWY5_9CREN</name>
<evidence type="ECO:0000313" key="2">
    <source>
        <dbReference type="Proteomes" id="UP000277582"/>
    </source>
</evidence>
<dbReference type="EMBL" id="RCOS01000022">
    <property type="protein sequence ID" value="RSN78285.1"/>
    <property type="molecule type" value="Genomic_DNA"/>
</dbReference>
<protein>
    <submittedName>
        <fullName evidence="1">Uncharacterized protein</fullName>
    </submittedName>
</protein>
<sequence>MTVPYRTDEKVILERIVRRALLEMIDAYIQVATGKFPYDLTIEERVRMVFGGFLASDYYMIDDKLIFLSVPDNIPKYITMKEFASIIGGSYVEGYNYVYVPFNSFIAFMKRDYETIKGAIRK</sequence>
<keyword evidence="2" id="KW-1185">Reference proteome</keyword>
<reference evidence="1 2" key="1">
    <citation type="submission" date="2018-10" db="EMBL/GenBank/DDBJ databases">
        <title>Co-occurring genomic capacity for anaerobic methane metabolism and dissimilatory sulfite reduction discovered in the Korarchaeota.</title>
        <authorList>
            <person name="Mckay L.J."/>
            <person name="Dlakic M."/>
            <person name="Fields M.W."/>
            <person name="Delmont T.O."/>
            <person name="Eren A.M."/>
            <person name="Jay Z.J."/>
            <person name="Klingelsmith K.B."/>
            <person name="Rusch D.B."/>
            <person name="Inskeep W.P."/>
        </authorList>
    </citation>
    <scope>NUCLEOTIDE SEQUENCE [LARGE SCALE GENOMIC DNA]</scope>
    <source>
        <strain evidence="1 2">MDKW</strain>
    </source>
</reference>
<organism evidence="1 2">
    <name type="scientific">Candidatus Methanodesulfokora washburnensis</name>
    <dbReference type="NCBI Taxonomy" id="2478471"/>
    <lineage>
        <taxon>Archaea</taxon>
        <taxon>Thermoproteota</taxon>
        <taxon>Candidatus Korarchaeia</taxon>
        <taxon>Candidatus Korarchaeia incertae sedis</taxon>
        <taxon>Candidatus Methanodesulfokora</taxon>
    </lineage>
</organism>
<gene>
    <name evidence="1" type="ORF">D6D85_01360</name>
</gene>
<accession>A0A429GWY5</accession>
<evidence type="ECO:0000313" key="1">
    <source>
        <dbReference type="EMBL" id="RSN78285.1"/>
    </source>
</evidence>
<dbReference type="AlphaFoldDB" id="A0A429GWY5"/>